<evidence type="ECO:0000313" key="3">
    <source>
        <dbReference type="Proteomes" id="UP000632125"/>
    </source>
</evidence>
<proteinExistence type="predicted"/>
<dbReference type="InterPro" id="IPR025681">
    <property type="entry name" value="COOH-NH2_lig"/>
</dbReference>
<comment type="caution">
    <text evidence="2">The sequence shown here is derived from an EMBL/GenBank/DDBJ whole genome shotgun (WGS) entry which is preliminary data.</text>
</comment>
<protein>
    <recommendedName>
        <fullName evidence="4">PhiEco32-like amidoligase-type 2 protein</fullName>
    </recommendedName>
</protein>
<organism evidence="2 3">
    <name type="scientific">Paenibacillus arenilitoris</name>
    <dbReference type="NCBI Taxonomy" id="2772299"/>
    <lineage>
        <taxon>Bacteria</taxon>
        <taxon>Bacillati</taxon>
        <taxon>Bacillota</taxon>
        <taxon>Bacilli</taxon>
        <taxon>Bacillales</taxon>
        <taxon>Paenibacillaceae</taxon>
        <taxon>Paenibacillus</taxon>
    </lineage>
</organism>
<gene>
    <name evidence="2" type="ORF">IDH41_14750</name>
</gene>
<dbReference type="EMBL" id="JACXIY010000016">
    <property type="protein sequence ID" value="MBD2869847.1"/>
    <property type="molecule type" value="Genomic_DNA"/>
</dbReference>
<feature type="region of interest" description="Disordered" evidence="1">
    <location>
        <begin position="121"/>
        <end position="152"/>
    </location>
</feature>
<dbReference type="Pfam" id="PF14395">
    <property type="entry name" value="COOH-NH2_lig"/>
    <property type="match status" value="1"/>
</dbReference>
<accession>A0A927CMA3</accession>
<evidence type="ECO:0008006" key="4">
    <source>
        <dbReference type="Google" id="ProtNLM"/>
    </source>
</evidence>
<dbReference type="AlphaFoldDB" id="A0A927CMA3"/>
<keyword evidence="3" id="KW-1185">Reference proteome</keyword>
<dbReference type="RefSeq" id="WP_190862268.1">
    <property type="nucleotide sequence ID" value="NZ_JACXIY010000016.1"/>
</dbReference>
<sequence length="498" mass="53483">MASTWIWRGSYDRLELIAREAGQAHAAGEMNGMPLAAKPWSAVKPGDAVLAWSDARKLDGGRMPGVWVLNENGSLAARMTEEEKRLVWRRAGLCGGKPLQSERLYRIAVVHLEPASMVRVDRSGKPLGRPSEREAMPAAGMNSSGGRERRGHADAEALPAMGQWPDDPAMRRVVRTAVQALYALGLDIGEAEVALGGDGRTAVRDAWPKLSDARLEAAALRRFAAWHAAAGAGDADRRELLIGADPEFVLVTPAGKIASASRFFGAGVGGAAGADAVLVRRRVLFPVAELRPEPAREPAELAANLRRLMLRAAERIGEPALRWAAGAMPVPGLALGGHIHISGAPLTARLLRLLDSFAAFPLALVEDPAGRARRPRYGTLGDFRPQPHGGFEYRTLPSWLVSPAAAKAAFALALLCAREAMNLAYIPALEERYAAAYYAGDREELAGCLDGVASSLAATASYSGLERYIEPLLEAARRGSRWDESADIRAKWRIPMPE</sequence>
<reference evidence="2" key="1">
    <citation type="submission" date="2020-09" db="EMBL/GenBank/DDBJ databases">
        <title>A novel bacterium of genus Paenibacillus, isolated from South China Sea.</title>
        <authorList>
            <person name="Huang H."/>
            <person name="Mo K."/>
            <person name="Hu Y."/>
        </authorList>
    </citation>
    <scope>NUCLEOTIDE SEQUENCE</scope>
    <source>
        <strain evidence="2">IB182493</strain>
    </source>
</reference>
<dbReference type="Proteomes" id="UP000632125">
    <property type="component" value="Unassembled WGS sequence"/>
</dbReference>
<feature type="compositionally biased region" description="Basic and acidic residues" evidence="1">
    <location>
        <begin position="121"/>
        <end position="135"/>
    </location>
</feature>
<evidence type="ECO:0000256" key="1">
    <source>
        <dbReference type="SAM" id="MobiDB-lite"/>
    </source>
</evidence>
<name>A0A927CMA3_9BACL</name>
<evidence type="ECO:0000313" key="2">
    <source>
        <dbReference type="EMBL" id="MBD2869847.1"/>
    </source>
</evidence>